<evidence type="ECO:0000313" key="3">
    <source>
        <dbReference type="EMBL" id="QBK87958.1"/>
    </source>
</evidence>
<protein>
    <submittedName>
        <fullName evidence="3">Uncharacterized protein</fullName>
    </submittedName>
</protein>
<organism evidence="3">
    <name type="scientific">Marseillevirus LCMAC202</name>
    <dbReference type="NCBI Taxonomy" id="2506606"/>
    <lineage>
        <taxon>Viruses</taxon>
        <taxon>Varidnaviria</taxon>
        <taxon>Bamfordvirae</taxon>
        <taxon>Nucleocytoviricota</taxon>
        <taxon>Megaviricetes</taxon>
        <taxon>Pimascovirales</taxon>
        <taxon>Pimascovirales incertae sedis</taxon>
        <taxon>Marseilleviridae</taxon>
    </lineage>
</organism>
<keyword evidence="2" id="KW-0472">Membrane</keyword>
<reference evidence="3" key="1">
    <citation type="journal article" date="2019" name="MBio">
        <title>Virus Genomes from Deep Sea Sediments Expand the Ocean Megavirome and Support Independent Origins of Viral Gigantism.</title>
        <authorList>
            <person name="Backstrom D."/>
            <person name="Yutin N."/>
            <person name="Jorgensen S.L."/>
            <person name="Dharamshi J."/>
            <person name="Homa F."/>
            <person name="Zaremba-Niedwiedzka K."/>
            <person name="Spang A."/>
            <person name="Wolf Y.I."/>
            <person name="Koonin E.V."/>
            <person name="Ettema T.J."/>
        </authorList>
    </citation>
    <scope>NUCLEOTIDE SEQUENCE</scope>
</reference>
<sequence length="91" mass="9717">MFKSEEAAVGCACAIMGGGILFMIVFVNNTTMYIVVTIVEIMLFSVVLYGCMCPPKEKSDNSDANPPASDKSREDSATSNDPEKSCIIVVA</sequence>
<proteinExistence type="predicted"/>
<feature type="transmembrane region" description="Helical" evidence="2">
    <location>
        <begin position="33"/>
        <end position="52"/>
    </location>
</feature>
<dbReference type="EMBL" id="MK500372">
    <property type="protein sequence ID" value="QBK87958.1"/>
    <property type="molecule type" value="Genomic_DNA"/>
</dbReference>
<name>A0A481YXP3_9VIRU</name>
<gene>
    <name evidence="3" type="ORF">LCMAC202_03190</name>
</gene>
<keyword evidence="2" id="KW-0812">Transmembrane</keyword>
<keyword evidence="2" id="KW-1133">Transmembrane helix</keyword>
<feature type="region of interest" description="Disordered" evidence="1">
    <location>
        <begin position="57"/>
        <end position="91"/>
    </location>
</feature>
<accession>A0A481YXP3</accession>
<evidence type="ECO:0000256" key="2">
    <source>
        <dbReference type="SAM" id="Phobius"/>
    </source>
</evidence>
<evidence type="ECO:0000256" key="1">
    <source>
        <dbReference type="SAM" id="MobiDB-lite"/>
    </source>
</evidence>
<feature type="compositionally biased region" description="Basic and acidic residues" evidence="1">
    <location>
        <begin position="70"/>
        <end position="84"/>
    </location>
</feature>
<feature type="transmembrane region" description="Helical" evidence="2">
    <location>
        <begin position="7"/>
        <end position="27"/>
    </location>
</feature>